<dbReference type="Pfam" id="PF01565">
    <property type="entry name" value="FAD_binding_4"/>
    <property type="match status" value="1"/>
</dbReference>
<dbReference type="Gene3D" id="3.30.465.10">
    <property type="match status" value="1"/>
</dbReference>
<accession>A0ABQ5QQX2</accession>
<evidence type="ECO:0000313" key="10">
    <source>
        <dbReference type="Proteomes" id="UP001144280"/>
    </source>
</evidence>
<reference evidence="9" key="1">
    <citation type="submission" date="2022-12" db="EMBL/GenBank/DDBJ databases">
        <title>New Phytohabitans aurantiacus sp. RD004123 nov., an actinomycete isolated from soil.</title>
        <authorList>
            <person name="Triningsih D.W."/>
            <person name="Harunari E."/>
            <person name="Igarashi Y."/>
        </authorList>
    </citation>
    <scope>NUCLEOTIDE SEQUENCE</scope>
    <source>
        <strain evidence="9">RD004123</strain>
    </source>
</reference>
<comment type="cofactor">
    <cofactor evidence="1">
        <name>FAD</name>
        <dbReference type="ChEBI" id="CHEBI:57692"/>
    </cofactor>
</comment>
<keyword evidence="3" id="KW-0285">Flavoprotein</keyword>
<sequence length="129" mass="14093">MVITPGDEGYDRARTVFSGAIDRRPAVIARPLDAAEVSRVVLVARDTGLPLAVRSGGHGNHSECDDGIVLDLAGVRAAYPGATWERLVAVKRRYDPSNLFRLNQTSRPPDPEDPYGGSTRGTRSRRRRP</sequence>
<dbReference type="InterPro" id="IPR050416">
    <property type="entry name" value="FAD-linked_Oxidoreductase"/>
</dbReference>
<evidence type="ECO:0000256" key="2">
    <source>
        <dbReference type="ARBA" id="ARBA00005466"/>
    </source>
</evidence>
<keyword evidence="10" id="KW-1185">Reference proteome</keyword>
<evidence type="ECO:0000256" key="3">
    <source>
        <dbReference type="ARBA" id="ARBA00022630"/>
    </source>
</evidence>
<dbReference type="InterPro" id="IPR006093">
    <property type="entry name" value="Oxy_OxRdtase_FAD_BS"/>
</dbReference>
<dbReference type="Pfam" id="PF08031">
    <property type="entry name" value="BBE"/>
    <property type="match status" value="1"/>
</dbReference>
<organism evidence="9 10">
    <name type="scientific">Phytohabitans aurantiacus</name>
    <dbReference type="NCBI Taxonomy" id="3016789"/>
    <lineage>
        <taxon>Bacteria</taxon>
        <taxon>Bacillati</taxon>
        <taxon>Actinomycetota</taxon>
        <taxon>Actinomycetes</taxon>
        <taxon>Micromonosporales</taxon>
        <taxon>Micromonosporaceae</taxon>
    </lineage>
</organism>
<dbReference type="SUPFAM" id="SSF56176">
    <property type="entry name" value="FAD-binding/transporter-associated domain-like"/>
    <property type="match status" value="1"/>
</dbReference>
<comment type="caution">
    <text evidence="9">The sequence shown here is derived from an EMBL/GenBank/DDBJ whole genome shotgun (WGS) entry which is preliminary data.</text>
</comment>
<comment type="similarity">
    <text evidence="2">Belongs to the oxygen-dependent FAD-linked oxidoreductase family.</text>
</comment>
<evidence type="ECO:0008006" key="11">
    <source>
        <dbReference type="Google" id="ProtNLM"/>
    </source>
</evidence>
<dbReference type="PANTHER" id="PTHR42973:SF39">
    <property type="entry name" value="FAD-BINDING PCMH-TYPE DOMAIN-CONTAINING PROTEIN"/>
    <property type="match status" value="1"/>
</dbReference>
<evidence type="ECO:0000259" key="7">
    <source>
        <dbReference type="Pfam" id="PF01565"/>
    </source>
</evidence>
<feature type="region of interest" description="Disordered" evidence="6">
    <location>
        <begin position="98"/>
        <end position="129"/>
    </location>
</feature>
<evidence type="ECO:0000256" key="4">
    <source>
        <dbReference type="ARBA" id="ARBA00022827"/>
    </source>
</evidence>
<feature type="domain" description="Berberine/berberine-like" evidence="8">
    <location>
        <begin position="76"/>
        <end position="104"/>
    </location>
</feature>
<dbReference type="PROSITE" id="PS00862">
    <property type="entry name" value="OX2_COVAL_FAD"/>
    <property type="match status" value="1"/>
</dbReference>
<dbReference type="EMBL" id="BSDI01000007">
    <property type="protein sequence ID" value="GLH96680.1"/>
    <property type="molecule type" value="Genomic_DNA"/>
</dbReference>
<keyword evidence="5" id="KW-0560">Oxidoreductase</keyword>
<dbReference type="InterPro" id="IPR012951">
    <property type="entry name" value="BBE"/>
</dbReference>
<feature type="domain" description="FAD linked oxidase N-terminal" evidence="7">
    <location>
        <begin position="25"/>
        <end position="73"/>
    </location>
</feature>
<evidence type="ECO:0000256" key="1">
    <source>
        <dbReference type="ARBA" id="ARBA00001974"/>
    </source>
</evidence>
<dbReference type="Proteomes" id="UP001144280">
    <property type="component" value="Unassembled WGS sequence"/>
</dbReference>
<name>A0ABQ5QQX2_9ACTN</name>
<dbReference type="InterPro" id="IPR036318">
    <property type="entry name" value="FAD-bd_PCMH-like_sf"/>
</dbReference>
<proteinExistence type="inferred from homology"/>
<keyword evidence="4" id="KW-0274">FAD</keyword>
<dbReference type="InterPro" id="IPR006094">
    <property type="entry name" value="Oxid_FAD_bind_N"/>
</dbReference>
<evidence type="ECO:0000256" key="6">
    <source>
        <dbReference type="SAM" id="MobiDB-lite"/>
    </source>
</evidence>
<dbReference type="InterPro" id="IPR016167">
    <property type="entry name" value="FAD-bd_PCMH_sub1"/>
</dbReference>
<gene>
    <name evidence="9" type="ORF">Pa4123_19540</name>
</gene>
<evidence type="ECO:0000313" key="9">
    <source>
        <dbReference type="EMBL" id="GLH96680.1"/>
    </source>
</evidence>
<evidence type="ECO:0000256" key="5">
    <source>
        <dbReference type="ARBA" id="ARBA00023002"/>
    </source>
</evidence>
<evidence type="ECO:0000259" key="8">
    <source>
        <dbReference type="Pfam" id="PF08031"/>
    </source>
</evidence>
<dbReference type="Gene3D" id="3.30.43.10">
    <property type="entry name" value="Uridine Diphospho-n-acetylenolpyruvylglucosamine Reductase, domain 2"/>
    <property type="match status" value="1"/>
</dbReference>
<dbReference type="InterPro" id="IPR016169">
    <property type="entry name" value="FAD-bd_PCMH_sub2"/>
</dbReference>
<dbReference type="PANTHER" id="PTHR42973">
    <property type="entry name" value="BINDING OXIDOREDUCTASE, PUTATIVE (AFU_ORTHOLOGUE AFUA_1G17690)-RELATED"/>
    <property type="match status" value="1"/>
</dbReference>
<protein>
    <recommendedName>
        <fullName evidence="11">FAD-binding PCMH-type domain-containing protein</fullName>
    </recommendedName>
</protein>